<feature type="region of interest" description="Disordered" evidence="3">
    <location>
        <begin position="418"/>
        <end position="462"/>
    </location>
</feature>
<dbReference type="EMBL" id="AAZO01006459">
    <property type="status" value="NOT_ANNOTATED_CDS"/>
    <property type="molecule type" value="Genomic_DNA"/>
</dbReference>
<dbReference type="Proteomes" id="UP000009046">
    <property type="component" value="Unassembled WGS sequence"/>
</dbReference>
<dbReference type="InterPro" id="IPR030456">
    <property type="entry name" value="TF_fork_head_CS_2"/>
</dbReference>
<dbReference type="GO" id="GO:1990837">
    <property type="term" value="F:sequence-specific double-stranded DNA binding"/>
    <property type="evidence" value="ECO:0007669"/>
    <property type="project" value="TreeGrafter"/>
</dbReference>
<feature type="compositionally biased region" description="Low complexity" evidence="3">
    <location>
        <begin position="362"/>
        <end position="372"/>
    </location>
</feature>
<dbReference type="VEuPathDB" id="VectorBase:PHUM532250"/>
<evidence type="ECO:0000313" key="6">
    <source>
        <dbReference type="EnsemblMetazoa" id="PHUM532250-PA"/>
    </source>
</evidence>
<dbReference type="FunFam" id="1.10.10.10:FF:000135">
    <property type="entry name" value="forkhead box protein G1"/>
    <property type="match status" value="1"/>
</dbReference>
<feature type="domain" description="Fork-head" evidence="4">
    <location>
        <begin position="152"/>
        <end position="246"/>
    </location>
</feature>
<dbReference type="Pfam" id="PF00250">
    <property type="entry name" value="Forkhead"/>
    <property type="match status" value="1"/>
</dbReference>
<proteinExistence type="predicted"/>
<accession>E0VZG5</accession>
<dbReference type="GO" id="GO:0003700">
    <property type="term" value="F:DNA-binding transcription factor activity"/>
    <property type="evidence" value="ECO:0007669"/>
    <property type="project" value="InterPro"/>
</dbReference>
<dbReference type="InterPro" id="IPR018122">
    <property type="entry name" value="TF_fork_head_CS_1"/>
</dbReference>
<dbReference type="OrthoDB" id="6230630at2759"/>
<dbReference type="KEGG" id="phu:Phum_PHUM532250"/>
<feature type="compositionally biased region" description="Low complexity" evidence="3">
    <location>
        <begin position="434"/>
        <end position="451"/>
    </location>
</feature>
<dbReference type="STRING" id="121224.E0VZG5"/>
<dbReference type="InterPro" id="IPR047208">
    <property type="entry name" value="FOXG1"/>
</dbReference>
<dbReference type="PRINTS" id="PR00053">
    <property type="entry name" value="FORKHEAD"/>
</dbReference>
<evidence type="ECO:0000256" key="1">
    <source>
        <dbReference type="ARBA" id="ARBA00023125"/>
    </source>
</evidence>
<dbReference type="EMBL" id="DS235852">
    <property type="protein sequence ID" value="EEB18771.1"/>
    <property type="molecule type" value="Genomic_DNA"/>
</dbReference>
<dbReference type="InterPro" id="IPR001766">
    <property type="entry name" value="Fork_head_dom"/>
</dbReference>
<dbReference type="EnsemblMetazoa" id="PHUM532250-RA">
    <property type="protein sequence ID" value="PHUM532250-PA"/>
    <property type="gene ID" value="PHUM532250"/>
</dbReference>
<dbReference type="SMART" id="SM00339">
    <property type="entry name" value="FH"/>
    <property type="match status" value="1"/>
</dbReference>
<evidence type="ECO:0000259" key="4">
    <source>
        <dbReference type="PROSITE" id="PS50039"/>
    </source>
</evidence>
<feature type="compositionally biased region" description="Polar residues" evidence="3">
    <location>
        <begin position="20"/>
        <end position="42"/>
    </location>
</feature>
<dbReference type="Gene3D" id="1.10.10.10">
    <property type="entry name" value="Winged helix-like DNA-binding domain superfamily/Winged helix DNA-binding domain"/>
    <property type="match status" value="1"/>
</dbReference>
<organism>
    <name type="scientific">Pediculus humanus subsp. corporis</name>
    <name type="common">Body louse</name>
    <dbReference type="NCBI Taxonomy" id="121224"/>
    <lineage>
        <taxon>Eukaryota</taxon>
        <taxon>Metazoa</taxon>
        <taxon>Ecdysozoa</taxon>
        <taxon>Arthropoda</taxon>
        <taxon>Hexapoda</taxon>
        <taxon>Insecta</taxon>
        <taxon>Pterygota</taxon>
        <taxon>Neoptera</taxon>
        <taxon>Paraneoptera</taxon>
        <taxon>Psocodea</taxon>
        <taxon>Troctomorpha</taxon>
        <taxon>Phthiraptera</taxon>
        <taxon>Anoplura</taxon>
        <taxon>Pediculidae</taxon>
        <taxon>Pediculus</taxon>
    </lineage>
</organism>
<keyword evidence="1 2" id="KW-0238">DNA-binding</keyword>
<dbReference type="CTD" id="8235177"/>
<dbReference type="GeneID" id="8235177"/>
<dbReference type="PROSITE" id="PS00657">
    <property type="entry name" value="FORK_HEAD_1"/>
    <property type="match status" value="1"/>
</dbReference>
<comment type="subcellular location">
    <subcellularLocation>
        <location evidence="2">Nucleus</location>
    </subcellularLocation>
</comment>
<feature type="DNA-binding region" description="Fork-head" evidence="2">
    <location>
        <begin position="152"/>
        <end position="246"/>
    </location>
</feature>
<gene>
    <name evidence="6" type="primary">8235177</name>
    <name evidence="5" type="ORF">Phum_PHUM532250</name>
</gene>
<dbReference type="CDD" id="cd20021">
    <property type="entry name" value="FH_FOXG"/>
    <property type="match status" value="1"/>
</dbReference>
<dbReference type="PANTHER" id="PTHR46617:SF3">
    <property type="entry name" value="FORKHEAD BOX PROTEIN G1"/>
    <property type="match status" value="1"/>
</dbReference>
<evidence type="ECO:0000313" key="5">
    <source>
        <dbReference type="EMBL" id="EEB18771.1"/>
    </source>
</evidence>
<dbReference type="FunCoup" id="E0VZG5">
    <property type="interactions" value="91"/>
</dbReference>
<reference evidence="5" key="2">
    <citation type="submission" date="2007-04" db="EMBL/GenBank/DDBJ databases">
        <title>The genome of the human body louse.</title>
        <authorList>
            <consortium name="The Human Body Louse Genome Consortium"/>
            <person name="Kirkness E."/>
            <person name="Walenz B."/>
            <person name="Hass B."/>
            <person name="Bruggner R."/>
            <person name="Strausberg R."/>
        </authorList>
    </citation>
    <scope>NUCLEOTIDE SEQUENCE</scope>
    <source>
        <strain evidence="5">USDA</strain>
    </source>
</reference>
<feature type="region of interest" description="Disordered" evidence="3">
    <location>
        <begin position="1"/>
        <end position="132"/>
    </location>
</feature>
<reference evidence="6" key="3">
    <citation type="submission" date="2021-02" db="UniProtKB">
        <authorList>
            <consortium name="EnsemblMetazoa"/>
        </authorList>
    </citation>
    <scope>IDENTIFICATION</scope>
    <source>
        <strain evidence="6">USDA</strain>
    </source>
</reference>
<dbReference type="PROSITE" id="PS50039">
    <property type="entry name" value="FORK_HEAD_3"/>
    <property type="match status" value="1"/>
</dbReference>
<dbReference type="InterPro" id="IPR036390">
    <property type="entry name" value="WH_DNA-bd_sf"/>
</dbReference>
<dbReference type="SUPFAM" id="SSF46785">
    <property type="entry name" value="Winged helix' DNA-binding domain"/>
    <property type="match status" value="1"/>
</dbReference>
<keyword evidence="7" id="KW-1185">Reference proteome</keyword>
<dbReference type="HOGENOM" id="CLU_040357_7_1_1"/>
<protein>
    <submittedName>
        <fullName evidence="5 6">Forkhead box protein E1, putative</fullName>
    </submittedName>
</protein>
<feature type="compositionally biased region" description="Low complexity" evidence="3">
    <location>
        <begin position="418"/>
        <end position="428"/>
    </location>
</feature>
<dbReference type="InParanoid" id="E0VZG5"/>
<dbReference type="AlphaFoldDB" id="E0VZG5"/>
<keyword evidence="2" id="KW-0539">Nucleus</keyword>
<dbReference type="GO" id="GO:0005634">
    <property type="term" value="C:nucleus"/>
    <property type="evidence" value="ECO:0007669"/>
    <property type="project" value="UniProtKB-SubCell"/>
</dbReference>
<dbReference type="PANTHER" id="PTHR46617">
    <property type="entry name" value="FORKHEAD BOX PROTEIN G1"/>
    <property type="match status" value="1"/>
</dbReference>
<dbReference type="InterPro" id="IPR036388">
    <property type="entry name" value="WH-like_DNA-bd_sf"/>
</dbReference>
<dbReference type="RefSeq" id="XP_002431509.1">
    <property type="nucleotide sequence ID" value="XM_002431464.1"/>
</dbReference>
<sequence>MVKSEEPFQPLTMARAPLKSSFSISSILPETASRAPSPNYPVTTTFTTTSSPVNSDLPSPSDAEHPLASALNYSNNNRMITRRQEEEDSTSEIGSSESDSDLDVTGGGTPPPLDCSNRNSSQTEAELDESEVLAKIESEKDDKNGEKKKNEKPPYSYNALIMMAIRQSPEKRLTLNGIYEFIMKNFPYYRENKQGWQNSIRHNLSLNKCFVKVPRHYDDPGKGNYWMLDPSSEDVFIGGTTGKLRRRSTAASRSRLAAFKRTVVLGAAAGLYSSGLGPAGSGGPYPWGISQLSQLYYNPMYRYPPGYPYSGLMPPGISKPTPISSGAFSMERLLAEGPANYNQFRPGLNTGHPVFQNNSSGSTTTSAATTPTTPYDFYNTLRTIAAANSTNTAMQNHILQQHQLAVAAAANLANQSSANTASSSCSSSPEPVRSPKSSGPSPPQKNSQPSVFKPIILARPSS</sequence>
<dbReference type="eggNOG" id="KOG2294">
    <property type="taxonomic scope" value="Eukaryota"/>
</dbReference>
<evidence type="ECO:0000256" key="3">
    <source>
        <dbReference type="SAM" id="MobiDB-lite"/>
    </source>
</evidence>
<dbReference type="PROSITE" id="PS00658">
    <property type="entry name" value="FORK_HEAD_2"/>
    <property type="match status" value="1"/>
</dbReference>
<evidence type="ECO:0000313" key="7">
    <source>
        <dbReference type="Proteomes" id="UP000009046"/>
    </source>
</evidence>
<dbReference type="GO" id="GO:0006357">
    <property type="term" value="P:regulation of transcription by RNA polymerase II"/>
    <property type="evidence" value="ECO:0007669"/>
    <property type="project" value="TreeGrafter"/>
</dbReference>
<evidence type="ECO:0000256" key="2">
    <source>
        <dbReference type="PROSITE-ProRule" id="PRU00089"/>
    </source>
</evidence>
<reference evidence="5" key="1">
    <citation type="submission" date="2007-04" db="EMBL/GenBank/DDBJ databases">
        <title>Annotation of Pediculus humanus corporis strain USDA.</title>
        <authorList>
            <person name="Kirkness E."/>
            <person name="Hannick L."/>
            <person name="Hass B."/>
            <person name="Bruggner R."/>
            <person name="Lawson D."/>
            <person name="Bidwell S."/>
            <person name="Joardar V."/>
            <person name="Caler E."/>
            <person name="Walenz B."/>
            <person name="Inman J."/>
            <person name="Schobel S."/>
            <person name="Galinsky K."/>
            <person name="Amedeo P."/>
            <person name="Strausberg R."/>
        </authorList>
    </citation>
    <scope>NUCLEOTIDE SEQUENCE</scope>
    <source>
        <strain evidence="5">USDA</strain>
    </source>
</reference>
<name>E0VZG5_PEDHC</name>
<feature type="region of interest" description="Disordered" evidence="3">
    <location>
        <begin position="349"/>
        <end position="372"/>
    </location>
</feature>